<protein>
    <submittedName>
        <fullName evidence="1">Sugar transferase</fullName>
    </submittedName>
</protein>
<keyword evidence="1" id="KW-0808">Transferase</keyword>
<organism evidence="1 2">
    <name type="scientific">Campylobacter peloridis</name>
    <dbReference type="NCBI Taxonomy" id="488546"/>
    <lineage>
        <taxon>Bacteria</taxon>
        <taxon>Pseudomonadati</taxon>
        <taxon>Campylobacterota</taxon>
        <taxon>Epsilonproteobacteria</taxon>
        <taxon>Campylobacterales</taxon>
        <taxon>Campylobacteraceae</taxon>
        <taxon>Campylobacter</taxon>
    </lineage>
</organism>
<dbReference type="Proteomes" id="UP000321310">
    <property type="component" value="Unassembled WGS sequence"/>
</dbReference>
<dbReference type="EMBL" id="VOWB01000052">
    <property type="protein sequence ID" value="TXE80501.1"/>
    <property type="molecule type" value="Genomic_DNA"/>
</dbReference>
<dbReference type="AlphaFoldDB" id="A0A5C7DKW9"/>
<dbReference type="GO" id="GO:0016740">
    <property type="term" value="F:transferase activity"/>
    <property type="evidence" value="ECO:0007669"/>
    <property type="project" value="UniProtKB-KW"/>
</dbReference>
<proteinExistence type="predicted"/>
<accession>A0A5C7DKW9</accession>
<comment type="caution">
    <text evidence="1">The sequence shown here is derived from an EMBL/GenBank/DDBJ whole genome shotgun (WGS) entry which is preliminary data.</text>
</comment>
<gene>
    <name evidence="1" type="ORF">FPD46_05980</name>
</gene>
<reference evidence="1 2" key="1">
    <citation type="submission" date="2019-07" db="EMBL/GenBank/DDBJ databases">
        <title>Rapid identification of Enteric Bacteria from Whole Genome Sequences (WGS) using Average Nucleotide Identity (ANI).</title>
        <authorList>
            <person name="Lane C."/>
        </authorList>
    </citation>
    <scope>NUCLEOTIDE SEQUENCE [LARGE SCALE GENOMIC DNA]</scope>
    <source>
        <strain evidence="1 2">2016D-0250</strain>
    </source>
</reference>
<evidence type="ECO:0000313" key="2">
    <source>
        <dbReference type="Proteomes" id="UP000321310"/>
    </source>
</evidence>
<sequence>MFNPNSAIDRIKNSLSYKLGFA</sequence>
<feature type="non-terminal residue" evidence="1">
    <location>
        <position position="22"/>
    </location>
</feature>
<evidence type="ECO:0000313" key="1">
    <source>
        <dbReference type="EMBL" id="TXE80501.1"/>
    </source>
</evidence>
<name>A0A5C7DKW9_9BACT</name>